<feature type="domain" description="Nephrocystin 3-like N-terminal" evidence="2">
    <location>
        <begin position="3"/>
        <end position="147"/>
    </location>
</feature>
<protein>
    <recommendedName>
        <fullName evidence="2">Nephrocystin 3-like N-terminal domain-containing protein</fullName>
    </recommendedName>
</protein>
<evidence type="ECO:0000313" key="4">
    <source>
        <dbReference type="Proteomes" id="UP000016930"/>
    </source>
</evidence>
<dbReference type="PANTHER" id="PTHR10039">
    <property type="entry name" value="AMELOGENIN"/>
    <property type="match status" value="1"/>
</dbReference>
<dbReference type="Proteomes" id="UP000016930">
    <property type="component" value="Unassembled WGS sequence"/>
</dbReference>
<dbReference type="EMBL" id="KB445797">
    <property type="protein sequence ID" value="EMD36685.1"/>
    <property type="molecule type" value="Genomic_DNA"/>
</dbReference>
<dbReference type="OrthoDB" id="3228837at2759"/>
<keyword evidence="4" id="KW-1185">Reference proteome</keyword>
<dbReference type="InterPro" id="IPR027417">
    <property type="entry name" value="P-loop_NTPase"/>
</dbReference>
<reference evidence="3 4" key="1">
    <citation type="journal article" date="2012" name="Proc. Natl. Acad. Sci. U.S.A.">
        <title>Comparative genomics of Ceriporiopsis subvermispora and Phanerochaete chrysosporium provide insight into selective ligninolysis.</title>
        <authorList>
            <person name="Fernandez-Fueyo E."/>
            <person name="Ruiz-Duenas F.J."/>
            <person name="Ferreira P."/>
            <person name="Floudas D."/>
            <person name="Hibbett D.S."/>
            <person name="Canessa P."/>
            <person name="Larrondo L.F."/>
            <person name="James T.Y."/>
            <person name="Seelenfreund D."/>
            <person name="Lobos S."/>
            <person name="Polanco R."/>
            <person name="Tello M."/>
            <person name="Honda Y."/>
            <person name="Watanabe T."/>
            <person name="Watanabe T."/>
            <person name="Ryu J.S."/>
            <person name="Kubicek C.P."/>
            <person name="Schmoll M."/>
            <person name="Gaskell J."/>
            <person name="Hammel K.E."/>
            <person name="St John F.J."/>
            <person name="Vanden Wymelenberg A."/>
            <person name="Sabat G."/>
            <person name="Splinter BonDurant S."/>
            <person name="Syed K."/>
            <person name="Yadav J.S."/>
            <person name="Doddapaneni H."/>
            <person name="Subramanian V."/>
            <person name="Lavin J.L."/>
            <person name="Oguiza J.A."/>
            <person name="Perez G."/>
            <person name="Pisabarro A.G."/>
            <person name="Ramirez L."/>
            <person name="Santoyo F."/>
            <person name="Master E."/>
            <person name="Coutinho P.M."/>
            <person name="Henrissat B."/>
            <person name="Lombard V."/>
            <person name="Magnuson J.K."/>
            <person name="Kuees U."/>
            <person name="Hori C."/>
            <person name="Igarashi K."/>
            <person name="Samejima M."/>
            <person name="Held B.W."/>
            <person name="Barry K.W."/>
            <person name="LaButti K.M."/>
            <person name="Lapidus A."/>
            <person name="Lindquist E.A."/>
            <person name="Lucas S.M."/>
            <person name="Riley R."/>
            <person name="Salamov A.A."/>
            <person name="Hoffmeister D."/>
            <person name="Schwenk D."/>
            <person name="Hadar Y."/>
            <person name="Yarden O."/>
            <person name="de Vries R.P."/>
            <person name="Wiebenga A."/>
            <person name="Stenlid J."/>
            <person name="Eastwood D."/>
            <person name="Grigoriev I.V."/>
            <person name="Berka R.M."/>
            <person name="Blanchette R.A."/>
            <person name="Kersten P."/>
            <person name="Martinez A.T."/>
            <person name="Vicuna R."/>
            <person name="Cullen D."/>
        </authorList>
    </citation>
    <scope>NUCLEOTIDE SEQUENCE [LARGE SCALE GENOMIC DNA]</scope>
    <source>
        <strain evidence="3 4">B</strain>
    </source>
</reference>
<evidence type="ECO:0000256" key="1">
    <source>
        <dbReference type="ARBA" id="ARBA00022737"/>
    </source>
</evidence>
<dbReference type="Gene3D" id="3.40.50.300">
    <property type="entry name" value="P-loop containing nucleotide triphosphate hydrolases"/>
    <property type="match status" value="1"/>
</dbReference>
<sequence>HAGTRQAILHDLVEWAKDAKSEKRVYALYGQAGMGKSSIAHVFCRQLPEGHLGASFFFLRSSTECSDAHRVFPTIAYQLAESVPALRSQIANAARKHKAGHDQALEHQIRALILDILRNLGESAITTPTLVFVVNGVDECANTSGSIVASMLQ</sequence>
<dbReference type="AlphaFoldDB" id="M2QX17"/>
<dbReference type="SUPFAM" id="SSF52540">
    <property type="entry name" value="P-loop containing nucleoside triphosphate hydrolases"/>
    <property type="match status" value="1"/>
</dbReference>
<evidence type="ECO:0000259" key="2">
    <source>
        <dbReference type="Pfam" id="PF24883"/>
    </source>
</evidence>
<dbReference type="InterPro" id="IPR056884">
    <property type="entry name" value="NPHP3-like_N"/>
</dbReference>
<proteinExistence type="predicted"/>
<accession>M2QX17</accession>
<dbReference type="STRING" id="914234.M2QX17"/>
<keyword evidence="1" id="KW-0677">Repeat</keyword>
<evidence type="ECO:0000313" key="3">
    <source>
        <dbReference type="EMBL" id="EMD36685.1"/>
    </source>
</evidence>
<name>M2QX17_CERS8</name>
<gene>
    <name evidence="3" type="ORF">CERSUDRAFT_24816</name>
</gene>
<organism evidence="3 4">
    <name type="scientific">Ceriporiopsis subvermispora (strain B)</name>
    <name type="common">White-rot fungus</name>
    <name type="synonym">Gelatoporia subvermispora</name>
    <dbReference type="NCBI Taxonomy" id="914234"/>
    <lineage>
        <taxon>Eukaryota</taxon>
        <taxon>Fungi</taxon>
        <taxon>Dikarya</taxon>
        <taxon>Basidiomycota</taxon>
        <taxon>Agaricomycotina</taxon>
        <taxon>Agaricomycetes</taxon>
        <taxon>Polyporales</taxon>
        <taxon>Gelatoporiaceae</taxon>
        <taxon>Gelatoporia</taxon>
    </lineage>
</organism>
<feature type="non-terminal residue" evidence="3">
    <location>
        <position position="153"/>
    </location>
</feature>
<dbReference type="HOGENOM" id="CLU_000288_6_8_1"/>
<feature type="non-terminal residue" evidence="3">
    <location>
        <position position="1"/>
    </location>
</feature>
<dbReference type="Pfam" id="PF24883">
    <property type="entry name" value="NPHP3_N"/>
    <property type="match status" value="1"/>
</dbReference>